<dbReference type="KEGG" id="htl:HPTL_1145"/>
<sequence length="208" mass="22720">MDAAQIILELARHGVAVSLTDRGTIRCPATVGDEVLSAIKANKSTLVELLTPPAPFVAAIADGDPPSYAAIEALRHWRRDNPEPVRCADCALLAPVGCLSKSSSIRNPRRDLAVLKNGRAVIEGDRLEHQCSGFYSHEEAAALARCWLETLARRYGWTPETPSEPMAENESRTIARFLAVEASTETVVSRAEIVARGHLCRRLRETLL</sequence>
<evidence type="ECO:0000313" key="2">
    <source>
        <dbReference type="Proteomes" id="UP000262004"/>
    </source>
</evidence>
<reference evidence="1 2" key="1">
    <citation type="submission" date="2018-04" db="EMBL/GenBank/DDBJ databases">
        <title>Complete genome sequence of Hydrogenophilus thermoluteolus TH-1.</title>
        <authorList>
            <person name="Arai H."/>
        </authorList>
    </citation>
    <scope>NUCLEOTIDE SEQUENCE [LARGE SCALE GENOMIC DNA]</scope>
    <source>
        <strain evidence="1 2">TH-1</strain>
    </source>
</reference>
<protein>
    <submittedName>
        <fullName evidence="1">Uncharacterized protein</fullName>
    </submittedName>
</protein>
<accession>A0A2Z6DYJ1</accession>
<organism evidence="1 2">
    <name type="scientific">Hydrogenophilus thermoluteolus</name>
    <name type="common">Pseudomonas hydrogenothermophila</name>
    <dbReference type="NCBI Taxonomy" id="297"/>
    <lineage>
        <taxon>Bacteria</taxon>
        <taxon>Pseudomonadati</taxon>
        <taxon>Pseudomonadota</taxon>
        <taxon>Hydrogenophilia</taxon>
        <taxon>Hydrogenophilales</taxon>
        <taxon>Hydrogenophilaceae</taxon>
        <taxon>Hydrogenophilus</taxon>
    </lineage>
</organism>
<gene>
    <name evidence="1" type="ORF">HPTL_1145</name>
</gene>
<dbReference type="AlphaFoldDB" id="A0A2Z6DYJ1"/>
<proteinExistence type="predicted"/>
<dbReference type="EMBL" id="AP018558">
    <property type="protein sequence ID" value="BBD77409.1"/>
    <property type="molecule type" value="Genomic_DNA"/>
</dbReference>
<keyword evidence="2" id="KW-1185">Reference proteome</keyword>
<dbReference type="Proteomes" id="UP000262004">
    <property type="component" value="Chromosome"/>
</dbReference>
<evidence type="ECO:0000313" key="1">
    <source>
        <dbReference type="EMBL" id="BBD77409.1"/>
    </source>
</evidence>
<dbReference type="RefSeq" id="WP_119335147.1">
    <property type="nucleotide sequence ID" value="NZ_AP018558.1"/>
</dbReference>
<name>A0A2Z6DYJ1_HYDTE</name>